<sequence>MRDFFIGAFEKLIAVVIVLMGIGVLIGSVIAFSTPSYQGGGALPGFLMLFGGAIYLIMFGGMSYLFLGIYHNTKRTADALENKSS</sequence>
<keyword evidence="3" id="KW-1185">Reference proteome</keyword>
<feature type="transmembrane region" description="Helical" evidence="1">
    <location>
        <begin position="12"/>
        <end position="33"/>
    </location>
</feature>
<protein>
    <submittedName>
        <fullName evidence="2">Uncharacterized protein</fullName>
    </submittedName>
</protein>
<name>A0A8J7IVY8_9RHOB</name>
<reference evidence="2" key="1">
    <citation type="submission" date="2020-10" db="EMBL/GenBank/DDBJ databases">
        <title>Paenihalocynthiibacter styelae gen. nov., sp. nov., isolated from stalked sea squirt Styela clava.</title>
        <authorList>
            <person name="Kim Y.-O."/>
            <person name="Yoon J.-H."/>
        </authorList>
    </citation>
    <scope>NUCLEOTIDE SEQUENCE</scope>
    <source>
        <strain evidence="2">MYP1-1</strain>
    </source>
</reference>
<dbReference type="EMBL" id="JADCKQ010000005">
    <property type="protein sequence ID" value="MBI1493698.1"/>
    <property type="molecule type" value="Genomic_DNA"/>
</dbReference>
<dbReference type="Proteomes" id="UP000640583">
    <property type="component" value="Unassembled WGS sequence"/>
</dbReference>
<evidence type="ECO:0000256" key="1">
    <source>
        <dbReference type="SAM" id="Phobius"/>
    </source>
</evidence>
<evidence type="ECO:0000313" key="2">
    <source>
        <dbReference type="EMBL" id="MBI1493698.1"/>
    </source>
</evidence>
<accession>A0A8J7IVY8</accession>
<organism evidence="2 3">
    <name type="scientific">Halocynthiibacter styelae</name>
    <dbReference type="NCBI Taxonomy" id="2761955"/>
    <lineage>
        <taxon>Bacteria</taxon>
        <taxon>Pseudomonadati</taxon>
        <taxon>Pseudomonadota</taxon>
        <taxon>Alphaproteobacteria</taxon>
        <taxon>Rhodobacterales</taxon>
        <taxon>Paracoccaceae</taxon>
        <taxon>Halocynthiibacter</taxon>
    </lineage>
</organism>
<keyword evidence="1" id="KW-0472">Membrane</keyword>
<comment type="caution">
    <text evidence="2">The sequence shown here is derived from an EMBL/GenBank/DDBJ whole genome shotgun (WGS) entry which is preliminary data.</text>
</comment>
<dbReference type="AlphaFoldDB" id="A0A8J7IVY8"/>
<proteinExistence type="predicted"/>
<keyword evidence="1" id="KW-0812">Transmembrane</keyword>
<dbReference type="RefSeq" id="WP_228848521.1">
    <property type="nucleotide sequence ID" value="NZ_JADCKQ010000005.1"/>
</dbReference>
<evidence type="ECO:0000313" key="3">
    <source>
        <dbReference type="Proteomes" id="UP000640583"/>
    </source>
</evidence>
<gene>
    <name evidence="2" type="ORF">H1D41_08645</name>
</gene>
<feature type="transmembrane region" description="Helical" evidence="1">
    <location>
        <begin position="45"/>
        <end position="67"/>
    </location>
</feature>
<keyword evidence="1" id="KW-1133">Transmembrane helix</keyword>